<dbReference type="AlphaFoldDB" id="A0AAN9Z7Z4"/>
<feature type="signal peptide" evidence="1">
    <location>
        <begin position="1"/>
        <end position="23"/>
    </location>
</feature>
<gene>
    <name evidence="2" type="ORF">R5R35_011617</name>
</gene>
<evidence type="ECO:0000313" key="3">
    <source>
        <dbReference type="Proteomes" id="UP001378592"/>
    </source>
</evidence>
<evidence type="ECO:0000256" key="1">
    <source>
        <dbReference type="SAM" id="SignalP"/>
    </source>
</evidence>
<reference evidence="2 3" key="1">
    <citation type="submission" date="2024-03" db="EMBL/GenBank/DDBJ databases">
        <title>The genome assembly and annotation of the cricket Gryllus longicercus Weissman &amp; Gray.</title>
        <authorList>
            <person name="Szrajer S."/>
            <person name="Gray D."/>
            <person name="Ylla G."/>
        </authorList>
    </citation>
    <scope>NUCLEOTIDE SEQUENCE [LARGE SCALE GENOMIC DNA]</scope>
    <source>
        <strain evidence="2">DAG 2021-001</strain>
        <tissue evidence="2">Whole body minus gut</tissue>
    </source>
</reference>
<evidence type="ECO:0000313" key="2">
    <source>
        <dbReference type="EMBL" id="KAK7866099.1"/>
    </source>
</evidence>
<protein>
    <recommendedName>
        <fullName evidence="4">Accessory gland protein</fullName>
    </recommendedName>
</protein>
<proteinExistence type="predicted"/>
<comment type="caution">
    <text evidence="2">The sequence shown here is derived from an EMBL/GenBank/DDBJ whole genome shotgun (WGS) entry which is preliminary data.</text>
</comment>
<keyword evidence="3" id="KW-1185">Reference proteome</keyword>
<feature type="chain" id="PRO_5042885665" description="Accessory gland protein" evidence="1">
    <location>
        <begin position="24"/>
        <end position="47"/>
    </location>
</feature>
<evidence type="ECO:0008006" key="4">
    <source>
        <dbReference type="Google" id="ProtNLM"/>
    </source>
</evidence>
<name>A0AAN9Z7Z4_9ORTH</name>
<sequence>MRQVQMTLLCSLLSVLLISTATSREDDPVQEARLAVKTAPNNFTVDL</sequence>
<keyword evidence="1" id="KW-0732">Signal</keyword>
<organism evidence="2 3">
    <name type="scientific">Gryllus longicercus</name>
    <dbReference type="NCBI Taxonomy" id="2509291"/>
    <lineage>
        <taxon>Eukaryota</taxon>
        <taxon>Metazoa</taxon>
        <taxon>Ecdysozoa</taxon>
        <taxon>Arthropoda</taxon>
        <taxon>Hexapoda</taxon>
        <taxon>Insecta</taxon>
        <taxon>Pterygota</taxon>
        <taxon>Neoptera</taxon>
        <taxon>Polyneoptera</taxon>
        <taxon>Orthoptera</taxon>
        <taxon>Ensifera</taxon>
        <taxon>Gryllidea</taxon>
        <taxon>Grylloidea</taxon>
        <taxon>Gryllidae</taxon>
        <taxon>Gryllinae</taxon>
        <taxon>Gryllus</taxon>
    </lineage>
</organism>
<dbReference type="EMBL" id="JAZDUA010000155">
    <property type="protein sequence ID" value="KAK7866099.1"/>
    <property type="molecule type" value="Genomic_DNA"/>
</dbReference>
<accession>A0AAN9Z7Z4</accession>
<dbReference type="Proteomes" id="UP001378592">
    <property type="component" value="Unassembled WGS sequence"/>
</dbReference>